<proteinExistence type="predicted"/>
<reference evidence="2 3" key="1">
    <citation type="submission" date="2021-03" db="EMBL/GenBank/DDBJ databases">
        <title>Sequencing the genomes of 1000 actinobacteria strains.</title>
        <authorList>
            <person name="Klenk H.-P."/>
        </authorList>
    </citation>
    <scope>NUCLEOTIDE SEQUENCE [LARGE SCALE GENOMIC DNA]</scope>
    <source>
        <strain evidence="2 3">DSM 24221</strain>
    </source>
</reference>
<dbReference type="EMBL" id="JAGIOL010000001">
    <property type="protein sequence ID" value="MBP2435886.1"/>
    <property type="molecule type" value="Genomic_DNA"/>
</dbReference>
<sequence length="91" mass="9952">MRRYLLGTGLISAVTNGLALLKGSESRDFTWRVALAWLSWGITFAMSIGMILDIRRAERGGTVPADSPIAGQEAKYSRVAAPASTKKKKRR</sequence>
<feature type="transmembrane region" description="Helical" evidence="1">
    <location>
        <begin position="29"/>
        <end position="52"/>
    </location>
</feature>
<evidence type="ECO:0000256" key="1">
    <source>
        <dbReference type="SAM" id="Phobius"/>
    </source>
</evidence>
<evidence type="ECO:0000313" key="3">
    <source>
        <dbReference type="Proteomes" id="UP001519362"/>
    </source>
</evidence>
<accession>A0ABS4ZHC4</accession>
<keyword evidence="1" id="KW-0472">Membrane</keyword>
<keyword evidence="1" id="KW-1133">Transmembrane helix</keyword>
<dbReference type="RefSeq" id="WP_165131605.1">
    <property type="nucleotide sequence ID" value="NZ_CP049253.1"/>
</dbReference>
<comment type="caution">
    <text evidence="2">The sequence shown here is derived from an EMBL/GenBank/DDBJ whole genome shotgun (WGS) entry which is preliminary data.</text>
</comment>
<evidence type="ECO:0000313" key="2">
    <source>
        <dbReference type="EMBL" id="MBP2435886.1"/>
    </source>
</evidence>
<gene>
    <name evidence="2" type="ORF">JOF34_000472</name>
</gene>
<organism evidence="2 3">
    <name type="scientific">Microbacterium amylolyticum</name>
    <dbReference type="NCBI Taxonomy" id="936337"/>
    <lineage>
        <taxon>Bacteria</taxon>
        <taxon>Bacillati</taxon>
        <taxon>Actinomycetota</taxon>
        <taxon>Actinomycetes</taxon>
        <taxon>Micrococcales</taxon>
        <taxon>Microbacteriaceae</taxon>
        <taxon>Microbacterium</taxon>
    </lineage>
</organism>
<protein>
    <recommendedName>
        <fullName evidence="4">NADH:ubiquinone oxidoreductase</fullName>
    </recommendedName>
</protein>
<name>A0ABS4ZHC4_9MICO</name>
<dbReference type="Proteomes" id="UP001519362">
    <property type="component" value="Unassembled WGS sequence"/>
</dbReference>
<keyword evidence="1" id="KW-0812">Transmembrane</keyword>
<evidence type="ECO:0008006" key="4">
    <source>
        <dbReference type="Google" id="ProtNLM"/>
    </source>
</evidence>
<keyword evidence="3" id="KW-1185">Reference proteome</keyword>